<dbReference type="Proteomes" id="UP000053791">
    <property type="component" value="Unassembled WGS sequence"/>
</dbReference>
<dbReference type="STRING" id="1685379.AVO45_15485"/>
<dbReference type="EMBL" id="LQBQ01000039">
    <property type="protein sequence ID" value="KUJ73146.1"/>
    <property type="molecule type" value="Genomic_DNA"/>
</dbReference>
<keyword evidence="5" id="KW-1185">Reference proteome</keyword>
<dbReference type="InterPro" id="IPR003399">
    <property type="entry name" value="Mce/MlaD"/>
</dbReference>
<accession>A0A0X3TFS4</accession>
<dbReference type="RefSeq" id="WP_068350029.1">
    <property type="nucleotide sequence ID" value="NZ_LQBQ01000039.1"/>
</dbReference>
<dbReference type="PANTHER" id="PTHR36698">
    <property type="entry name" value="BLL5892 PROTEIN"/>
    <property type="match status" value="1"/>
</dbReference>
<keyword evidence="2" id="KW-1133">Transmembrane helix</keyword>
<dbReference type="Pfam" id="PF02470">
    <property type="entry name" value="MlaD"/>
    <property type="match status" value="1"/>
</dbReference>
<evidence type="ECO:0000256" key="2">
    <source>
        <dbReference type="SAM" id="Phobius"/>
    </source>
</evidence>
<keyword evidence="2" id="KW-0812">Transmembrane</keyword>
<evidence type="ECO:0000313" key="5">
    <source>
        <dbReference type="Proteomes" id="UP000053791"/>
    </source>
</evidence>
<protein>
    <recommendedName>
        <fullName evidence="3">Mce/MlaD domain-containing protein</fullName>
    </recommendedName>
</protein>
<comment type="caution">
    <text evidence="4">The sequence shown here is derived from an EMBL/GenBank/DDBJ whole genome shotgun (WGS) entry which is preliminary data.</text>
</comment>
<reference evidence="4 5" key="1">
    <citation type="submission" date="2015-12" db="EMBL/GenBank/DDBJ databases">
        <authorList>
            <person name="Shamseldin A."/>
            <person name="Moawad H."/>
            <person name="Abd El-Rahim W.M."/>
            <person name="Sadowsky M.J."/>
        </authorList>
    </citation>
    <scope>NUCLEOTIDE SEQUENCE [LARGE SCALE GENOMIC DNA]</scope>
    <source>
        <strain evidence="4 5">ZGT118</strain>
    </source>
</reference>
<evidence type="ECO:0000313" key="4">
    <source>
        <dbReference type="EMBL" id="KUJ73146.1"/>
    </source>
</evidence>
<proteinExistence type="predicted"/>
<gene>
    <name evidence="4" type="ORF">AVO45_15485</name>
</gene>
<evidence type="ECO:0000256" key="1">
    <source>
        <dbReference type="SAM" id="Coils"/>
    </source>
</evidence>
<dbReference type="OrthoDB" id="9808689at2"/>
<dbReference type="PANTHER" id="PTHR36698:SF2">
    <property type="entry name" value="MCE_MLAD DOMAIN-CONTAINING PROTEIN"/>
    <property type="match status" value="1"/>
</dbReference>
<feature type="coiled-coil region" evidence="1">
    <location>
        <begin position="146"/>
        <end position="188"/>
    </location>
</feature>
<name>A0A0X3TFS4_9RHOB</name>
<organism evidence="4 5">
    <name type="scientific">Ruegeria marisrubri</name>
    <dbReference type="NCBI Taxonomy" id="1685379"/>
    <lineage>
        <taxon>Bacteria</taxon>
        <taxon>Pseudomonadati</taxon>
        <taxon>Pseudomonadota</taxon>
        <taxon>Alphaproteobacteria</taxon>
        <taxon>Rhodobacterales</taxon>
        <taxon>Roseobacteraceae</taxon>
        <taxon>Ruegeria</taxon>
    </lineage>
</organism>
<evidence type="ECO:0000259" key="3">
    <source>
        <dbReference type="Pfam" id="PF02470"/>
    </source>
</evidence>
<keyword evidence="1" id="KW-0175">Coiled coil</keyword>
<dbReference type="AlphaFoldDB" id="A0A0X3TFS4"/>
<sequence>METRANYILIGAFTLAGILGLFGFLLWLAKVEVTRQYAYYDVLFDNVSGLSTAGDVRFNGLPVGQVVSLRLDEDDPSKVRVRLEVDAQTPIKTDTIAELQSLGVTGVSYVALTGGSPEAELLEPGQVIQSRRSALQSLFEGAPELLNKAIDLLEDLQSVVDEQNRQAVNELLDNLASASGRLDNALSDFEALSDDLGGAAREIASFTDRLRELSDTAETTLATATETLTSAKDAADTAVGTLDTAKEAFATADGLMQNELSEFLQRGSEAASTLDTTVKNLEPSVTATVQAAQSLIETRLPELADQVQETARVLEEQVNTIGTDASQLMKRYDEVGATAQARLEQAESAIASFEGATVEAKQAIETVNAAVQQDLPGLMEELRGAAQTANRVIDEVGTEVSQVADRLVLFSDEGSAALAAATETFSNANDTLAAITSAMDSAEVTLGAAEETFNSVGRVVDEDLEPIVADVREAVDSISATATRVADNFDTISVEIMDAAHSASDLVGTVDEIVQENRRPLRDFLRFGLPQLQRFIEESRRLVVNMDRLVDRVERDPARFLLGTQSSEFRQ</sequence>
<feature type="transmembrane region" description="Helical" evidence="2">
    <location>
        <begin position="7"/>
        <end position="29"/>
    </location>
</feature>
<keyword evidence="2" id="KW-0472">Membrane</keyword>
<feature type="domain" description="Mce/MlaD" evidence="3">
    <location>
        <begin position="39"/>
        <end position="115"/>
    </location>
</feature>